<evidence type="ECO:0000256" key="1">
    <source>
        <dbReference type="SAM" id="SignalP"/>
    </source>
</evidence>
<reference evidence="2" key="1">
    <citation type="submission" date="2006-07" db="EMBL/GenBank/DDBJ databases">
        <title>Complete sequence of Thiomicrospira crunogena XCL-2.</title>
        <authorList>
            <consortium name="US DOE Joint Genome Institute"/>
            <person name="Copeland A."/>
            <person name="Lucas S."/>
            <person name="Lapidus A."/>
            <person name="Barry K."/>
            <person name="Detter J.C."/>
            <person name="Glavina del Rio T."/>
            <person name="Hammon N."/>
            <person name="Israni S."/>
            <person name="Dalin E."/>
            <person name="Tice H."/>
            <person name="Pitluck S."/>
            <person name="Chain P."/>
            <person name="Malfatti S."/>
            <person name="Shin M."/>
            <person name="Vergez L."/>
            <person name="Schmutz J."/>
            <person name="Larimer F."/>
            <person name="Land M."/>
            <person name="Hauser L."/>
            <person name="Kyrpides N."/>
            <person name="Lykidis A."/>
            <person name="Scott K.M."/>
            <person name="Sievert S."/>
            <person name="Kerfeld C."/>
            <person name="Freyermuth S."/>
            <person name="Dobrinski K."/>
            <person name="Boller A."/>
            <person name="Fitzpatrick K."/>
            <person name="Thoma P."/>
            <person name="Moore J."/>
            <person name="Richardson P."/>
        </authorList>
    </citation>
    <scope>NUCLEOTIDE SEQUENCE</scope>
    <source>
        <strain evidence="2">XCL-2</strain>
    </source>
</reference>
<dbReference type="EMBL" id="CP000109">
    <property type="protein sequence ID" value="ABG89272.1"/>
    <property type="molecule type" value="Genomic_DNA"/>
</dbReference>
<dbReference type="KEGG" id="tcx:Tcr_2204"/>
<accession>Q0TV66</accession>
<feature type="signal peptide" evidence="1">
    <location>
        <begin position="1"/>
        <end position="28"/>
    </location>
</feature>
<gene>
    <name evidence="2" type="ordered locus">Tcr_2204</name>
</gene>
<name>Q0TV66_HYDCU</name>
<dbReference type="HOGENOM" id="CLU_2653351_0_0_6"/>
<evidence type="ECO:0000313" key="2">
    <source>
        <dbReference type="EMBL" id="ABG89272.1"/>
    </source>
</evidence>
<feature type="chain" id="PRO_5004177336" evidence="1">
    <location>
        <begin position="29"/>
        <end position="76"/>
    </location>
</feature>
<dbReference type="AlphaFoldDB" id="Q0TV66"/>
<proteinExistence type="predicted"/>
<protein>
    <submittedName>
        <fullName evidence="2">Uncharacterized protein</fullName>
    </submittedName>
</protein>
<organism evidence="2">
    <name type="scientific">Hydrogenovibrio crunogenus (strain DSM 25203 / XCL-2)</name>
    <name type="common">Thiomicrospira crunogena</name>
    <dbReference type="NCBI Taxonomy" id="317025"/>
    <lineage>
        <taxon>Bacteria</taxon>
        <taxon>Pseudomonadati</taxon>
        <taxon>Pseudomonadota</taxon>
        <taxon>Gammaproteobacteria</taxon>
        <taxon>Thiotrichales</taxon>
        <taxon>Piscirickettsiaceae</taxon>
        <taxon>Hydrogenovibrio</taxon>
    </lineage>
</organism>
<dbReference type="STRING" id="317025.Tcr_2204"/>
<keyword evidence="1" id="KW-0732">Signal</keyword>
<sequence>MRPNKSFINFKLSMLSLACMSAMSVAHADTIDGIQGADVGTQSAPVTSYDFTSLKQFGYGGWDLGNVSVNIINAET</sequence>